<protein>
    <recommendedName>
        <fullName evidence="3">Endonuclease/exonuclease/phosphatase domain-containing protein</fullName>
    </recommendedName>
</protein>
<dbReference type="PANTHER" id="PTHR12121">
    <property type="entry name" value="CARBON CATABOLITE REPRESSOR PROTEIN 4"/>
    <property type="match status" value="1"/>
</dbReference>
<evidence type="ECO:0000313" key="2">
    <source>
        <dbReference type="Proteomes" id="UP000631114"/>
    </source>
</evidence>
<dbReference type="Proteomes" id="UP000631114">
    <property type="component" value="Unassembled WGS sequence"/>
</dbReference>
<evidence type="ECO:0008006" key="3">
    <source>
        <dbReference type="Google" id="ProtNLM"/>
    </source>
</evidence>
<gene>
    <name evidence="1" type="ORF">IFM89_020485</name>
</gene>
<dbReference type="PANTHER" id="PTHR12121:SF74">
    <property type="entry name" value="CARBON CATABOLITE REPRESSOR PROTEIN 4 HOMOLOG 5"/>
    <property type="match status" value="1"/>
</dbReference>
<comment type="caution">
    <text evidence="1">The sequence shown here is derived from an EMBL/GenBank/DDBJ whole genome shotgun (WGS) entry which is preliminary data.</text>
</comment>
<reference evidence="1 2" key="1">
    <citation type="submission" date="2020-10" db="EMBL/GenBank/DDBJ databases">
        <title>The Coptis chinensis genome and diversification of protoberbering-type alkaloids.</title>
        <authorList>
            <person name="Wang B."/>
            <person name="Shu S."/>
            <person name="Song C."/>
            <person name="Liu Y."/>
        </authorList>
    </citation>
    <scope>NUCLEOTIDE SEQUENCE [LARGE SCALE GENOMIC DNA]</scope>
    <source>
        <strain evidence="1">HL-2020</strain>
        <tissue evidence="1">Leaf</tissue>
    </source>
</reference>
<dbReference type="GO" id="GO:0000175">
    <property type="term" value="F:3'-5'-RNA exonuclease activity"/>
    <property type="evidence" value="ECO:0007669"/>
    <property type="project" value="TreeGrafter"/>
</dbReference>
<dbReference type="InterPro" id="IPR036691">
    <property type="entry name" value="Endo/exonu/phosph_ase_sf"/>
</dbReference>
<dbReference type="EMBL" id="JADFTS010000008">
    <property type="protein sequence ID" value="KAF9593189.1"/>
    <property type="molecule type" value="Genomic_DNA"/>
</dbReference>
<name>A0A835H5B6_9MAGN</name>
<sequence length="411" mass="47201">MFGDLAKRPSFFNLRECSSITNKEETQSKKKRKLTSVVEHVQHFHTSKKTKTTPHPHPLPTTTSLRPWVFNSRHNCSHLQDNIVIVSYNILGVENAKKHPHLYNNFSQQYLNWERRKLRIRNELNSYNASILCLQASFSHTVYLSLVLNEVDRFDDLAKILKIDGFTGIYKARTGEACDGCAIFWREELFTLVHQESIEFRNFDLRDNVAQFCVLKMESNYSNKVAKGLTSRSRNLLIGNIHALFNPKRGDIKIGQSAIYKFLASSELNLQRHDRRQLSVRIEAQSRWNTFRAHTKMANRWNEEELQLAAGRIGVTHLKHHLQLYSAYVGVPGSSSTRDRYGEPLATSYHSLFLGTSDYIWHSKELVPVGVVDTLSITNLRKTRGLPSEEWGSDHLALVCKLAFADDNNGT</sequence>
<organism evidence="1 2">
    <name type="scientific">Coptis chinensis</name>
    <dbReference type="NCBI Taxonomy" id="261450"/>
    <lineage>
        <taxon>Eukaryota</taxon>
        <taxon>Viridiplantae</taxon>
        <taxon>Streptophyta</taxon>
        <taxon>Embryophyta</taxon>
        <taxon>Tracheophyta</taxon>
        <taxon>Spermatophyta</taxon>
        <taxon>Magnoliopsida</taxon>
        <taxon>Ranunculales</taxon>
        <taxon>Ranunculaceae</taxon>
        <taxon>Coptidoideae</taxon>
        <taxon>Coptis</taxon>
    </lineage>
</organism>
<proteinExistence type="predicted"/>
<dbReference type="Gene3D" id="3.60.10.10">
    <property type="entry name" value="Endonuclease/exonuclease/phosphatase"/>
    <property type="match status" value="1"/>
</dbReference>
<dbReference type="InterPro" id="IPR050410">
    <property type="entry name" value="CCR4/nocturin_mRNA_transcr"/>
</dbReference>
<dbReference type="AlphaFoldDB" id="A0A835H5B6"/>
<dbReference type="SUPFAM" id="SSF56219">
    <property type="entry name" value="DNase I-like"/>
    <property type="match status" value="1"/>
</dbReference>
<dbReference type="OrthoDB" id="428734at2759"/>
<evidence type="ECO:0000313" key="1">
    <source>
        <dbReference type="EMBL" id="KAF9593189.1"/>
    </source>
</evidence>
<keyword evidence="2" id="KW-1185">Reference proteome</keyword>
<accession>A0A835H5B6</accession>